<dbReference type="AlphaFoldDB" id="A0A835IUD4"/>
<sequence length="76" mass="8965">MRKMMELREMAWQCGQWERCWVSGFNAWERLRGEMVDMSIVEYINSCVRHIRSLYSPSSIPVLAPQLLLRAADAIF</sequence>
<name>A0A835IUD4_9MAGN</name>
<gene>
    <name evidence="1" type="ORF">IFM89_031663</name>
</gene>
<organism evidence="1 2">
    <name type="scientific">Coptis chinensis</name>
    <dbReference type="NCBI Taxonomy" id="261450"/>
    <lineage>
        <taxon>Eukaryota</taxon>
        <taxon>Viridiplantae</taxon>
        <taxon>Streptophyta</taxon>
        <taxon>Embryophyta</taxon>
        <taxon>Tracheophyta</taxon>
        <taxon>Spermatophyta</taxon>
        <taxon>Magnoliopsida</taxon>
        <taxon>Ranunculales</taxon>
        <taxon>Ranunculaceae</taxon>
        <taxon>Coptidoideae</taxon>
        <taxon>Coptis</taxon>
    </lineage>
</organism>
<comment type="caution">
    <text evidence="1">The sequence shown here is derived from an EMBL/GenBank/DDBJ whole genome shotgun (WGS) entry which is preliminary data.</text>
</comment>
<accession>A0A835IUD4</accession>
<protein>
    <submittedName>
        <fullName evidence="1">Uncharacterized protein</fullName>
    </submittedName>
</protein>
<evidence type="ECO:0000313" key="2">
    <source>
        <dbReference type="Proteomes" id="UP000631114"/>
    </source>
</evidence>
<reference evidence="1 2" key="1">
    <citation type="submission" date="2020-10" db="EMBL/GenBank/DDBJ databases">
        <title>The Coptis chinensis genome and diversification of protoberbering-type alkaloids.</title>
        <authorList>
            <person name="Wang B."/>
            <person name="Shu S."/>
            <person name="Song C."/>
            <person name="Liu Y."/>
        </authorList>
    </citation>
    <scope>NUCLEOTIDE SEQUENCE [LARGE SCALE GENOMIC DNA]</scope>
    <source>
        <strain evidence="1">HL-2020</strain>
        <tissue evidence="1">Leaf</tissue>
    </source>
</reference>
<evidence type="ECO:0000313" key="1">
    <source>
        <dbReference type="EMBL" id="KAF9622457.1"/>
    </source>
</evidence>
<proteinExistence type="predicted"/>
<dbReference type="EMBL" id="JADFTS010000002">
    <property type="protein sequence ID" value="KAF9622457.1"/>
    <property type="molecule type" value="Genomic_DNA"/>
</dbReference>
<keyword evidence="2" id="KW-1185">Reference proteome</keyword>
<feature type="non-terminal residue" evidence="1">
    <location>
        <position position="1"/>
    </location>
</feature>
<dbReference type="Proteomes" id="UP000631114">
    <property type="component" value="Unassembled WGS sequence"/>
</dbReference>